<dbReference type="EMBL" id="AP014864">
    <property type="protein sequence ID" value="BAR85812.1"/>
    <property type="molecule type" value="Genomic_DNA"/>
</dbReference>
<dbReference type="AlphaFoldDB" id="A0A9W4EVY7"/>
<evidence type="ECO:0000313" key="2">
    <source>
        <dbReference type="Proteomes" id="UP000055316"/>
    </source>
</evidence>
<protein>
    <submittedName>
        <fullName evidence="1">Cardiolipin synthetase 1</fullName>
    </submittedName>
</protein>
<sequence length="291" mass="33919">MDFRVYQVIYPDDLAQHGQALFEFLRGMAKQPGEYRFDYCITNDIDYSNDIITFCLSEGHQSNISSVDDDKNAYVPEVSPYLSTCVALDLQEKRLLVQHRDYPPDNLSKDTNMTRLSLMLNQAFEAVCNAIFNYLDTTREADDEDFAHIFRHYRITMLRVRLHETGRYISEEAQVFEDEITNERWKRGWAEDGSSMHEVILKAPGRGGEGDLRESPLAKSLINLVRKDVMEINYWDDDGVSESLSRNDFRRFSIAGINIHTLIITAIQTISNEVYNRREEIRRFIATRDFE</sequence>
<dbReference type="Proteomes" id="UP000055316">
    <property type="component" value="Chromosome"/>
</dbReference>
<reference evidence="1 2" key="1">
    <citation type="submission" date="2015-05" db="EMBL/GenBank/DDBJ databases">
        <title>Whole genome sequence of Bacillus thuringiensis serovar tolworthi Pasteur Institute Standard strain.</title>
        <authorList>
            <person name="Kanda K."/>
            <person name="Nakashima K."/>
            <person name="Nagano Y."/>
        </authorList>
    </citation>
    <scope>NUCLEOTIDE SEQUENCE [LARGE SCALE GENOMIC DNA]</scope>
    <source>
        <strain evidence="1 2">Pasteur Institute Standard strain</strain>
    </source>
</reference>
<name>A0A9W4EVY7_BACTO</name>
<accession>A0A9W4EVY7</accession>
<organism evidence="1 2">
    <name type="scientific">Bacillus thuringiensis subsp. tolworthi</name>
    <dbReference type="NCBI Taxonomy" id="1442"/>
    <lineage>
        <taxon>Bacteria</taxon>
        <taxon>Bacillati</taxon>
        <taxon>Bacillota</taxon>
        <taxon>Bacilli</taxon>
        <taxon>Bacillales</taxon>
        <taxon>Bacillaceae</taxon>
        <taxon>Bacillus</taxon>
        <taxon>Bacillus cereus group</taxon>
    </lineage>
</organism>
<gene>
    <name evidence="1" type="ORF">KNN_04969</name>
</gene>
<evidence type="ECO:0000313" key="1">
    <source>
        <dbReference type="EMBL" id="BAR85812.1"/>
    </source>
</evidence>
<dbReference type="RefSeq" id="WP_060852350.1">
    <property type="nucleotide sequence ID" value="NZ_AP014864.1"/>
</dbReference>
<proteinExistence type="predicted"/>